<dbReference type="AlphaFoldDB" id="B1XSG3"/>
<organism evidence="1">
    <name type="scientific">Polynucleobacter necessarius subsp. necessarius (strain STIR1)</name>
    <dbReference type="NCBI Taxonomy" id="452638"/>
    <lineage>
        <taxon>Bacteria</taxon>
        <taxon>Pseudomonadati</taxon>
        <taxon>Pseudomonadota</taxon>
        <taxon>Betaproteobacteria</taxon>
        <taxon>Burkholderiales</taxon>
        <taxon>Burkholderiaceae</taxon>
        <taxon>Polynucleobacter</taxon>
    </lineage>
</organism>
<proteinExistence type="predicted"/>
<accession>B1XSG3</accession>
<evidence type="ECO:0008006" key="2">
    <source>
        <dbReference type="Google" id="ProtNLM"/>
    </source>
</evidence>
<gene>
    <name evidence="1" type="ordered locus">Pnec_1703</name>
</gene>
<dbReference type="HOGENOM" id="CLU_2344263_0_0_4"/>
<dbReference type="InterPro" id="IPR013783">
    <property type="entry name" value="Ig-like_fold"/>
</dbReference>
<sequence>MTGAGGCAGGNGQTLQLIKNSPYEFHIVSGQTFISCVAVNQPLNIPTGLTAIAGSGGVALSWTDASNGSVTGFTVLKKVSGAYTSIGTVGSGTHIRG</sequence>
<protein>
    <recommendedName>
        <fullName evidence="2">Fibronectin type III domain protein</fullName>
    </recommendedName>
</protein>
<evidence type="ECO:0000313" key="1">
    <source>
        <dbReference type="EMBL" id="ACB44762.1"/>
    </source>
</evidence>
<dbReference type="KEGG" id="pne:Pnec_1703"/>
<reference evidence="1" key="1">
    <citation type="submission" date="2008-03" db="EMBL/GenBank/DDBJ databases">
        <title>Complete sequence of Polynucleobacter necessarius STIR1.</title>
        <authorList>
            <consortium name="US DOE Joint Genome Institute"/>
            <person name="Copeland A."/>
            <person name="Lucas S."/>
            <person name="Lapidus A."/>
            <person name="Barry K."/>
            <person name="Detter J.C."/>
            <person name="Glavina del Rio T."/>
            <person name="Hammon N."/>
            <person name="Israni S."/>
            <person name="Dalin E."/>
            <person name="Tice H."/>
            <person name="Pitluck S."/>
            <person name="Chain P."/>
            <person name="Malfatti S."/>
            <person name="Shin M."/>
            <person name="Vergez L."/>
            <person name="Schmutz J."/>
            <person name="Larimer F."/>
            <person name="Land M."/>
            <person name="Hauser L."/>
            <person name="Kyrpides N."/>
            <person name="Kim E."/>
            <person name="Hahn M."/>
            <person name="Richardson P."/>
        </authorList>
    </citation>
    <scope>NUCLEOTIDE SEQUENCE [LARGE SCALE GENOMIC DNA]</scope>
    <source>
        <strain evidence="1">STIR1</strain>
    </source>
</reference>
<name>B1XSG3_POLNS</name>
<dbReference type="Gene3D" id="2.60.40.10">
    <property type="entry name" value="Immunoglobulins"/>
    <property type="match status" value="1"/>
</dbReference>
<dbReference type="EMBL" id="CP001010">
    <property type="protein sequence ID" value="ACB44762.1"/>
    <property type="molecule type" value="Genomic_DNA"/>
</dbReference>
<dbReference type="STRING" id="452638.Pnec_1703"/>